<name>A0ABQ7EJE5_BRACR</name>
<comment type="caution">
    <text evidence="5">The sequence shown here is derived from an EMBL/GenBank/DDBJ whole genome shotgun (WGS) entry which is preliminary data.</text>
</comment>
<dbReference type="PANTHER" id="PTHR23240">
    <property type="entry name" value="DNA CROSS-LINK REPAIR PROTEIN PSO2/SNM1-RELATED"/>
    <property type="match status" value="1"/>
</dbReference>
<feature type="compositionally biased region" description="Low complexity" evidence="4">
    <location>
        <begin position="19"/>
        <end position="38"/>
    </location>
</feature>
<dbReference type="Gene3D" id="3.40.50.12650">
    <property type="match status" value="1"/>
</dbReference>
<evidence type="ECO:0000256" key="4">
    <source>
        <dbReference type="SAM" id="MobiDB-lite"/>
    </source>
</evidence>
<evidence type="ECO:0000256" key="3">
    <source>
        <dbReference type="ARBA" id="ARBA00022839"/>
    </source>
</evidence>
<keyword evidence="1" id="KW-0540">Nuclease</keyword>
<evidence type="ECO:0000256" key="2">
    <source>
        <dbReference type="ARBA" id="ARBA00022801"/>
    </source>
</evidence>
<dbReference type="EMBL" id="QGKV02000299">
    <property type="protein sequence ID" value="KAF3596956.1"/>
    <property type="molecule type" value="Genomic_DNA"/>
</dbReference>
<proteinExistence type="predicted"/>
<accession>A0ABQ7EJE5</accession>
<keyword evidence="3" id="KW-0269">Exonuclease</keyword>
<organism evidence="5 6">
    <name type="scientific">Brassica cretica</name>
    <name type="common">Mustard</name>
    <dbReference type="NCBI Taxonomy" id="69181"/>
    <lineage>
        <taxon>Eukaryota</taxon>
        <taxon>Viridiplantae</taxon>
        <taxon>Streptophyta</taxon>
        <taxon>Embryophyta</taxon>
        <taxon>Tracheophyta</taxon>
        <taxon>Spermatophyta</taxon>
        <taxon>Magnoliopsida</taxon>
        <taxon>eudicotyledons</taxon>
        <taxon>Gunneridae</taxon>
        <taxon>Pentapetalae</taxon>
        <taxon>rosids</taxon>
        <taxon>malvids</taxon>
        <taxon>Brassicales</taxon>
        <taxon>Brassicaceae</taxon>
        <taxon>Brassiceae</taxon>
        <taxon>Brassica</taxon>
    </lineage>
</organism>
<sequence>MLLSSAPAPPPPSSPPDSPASTSPCSASLLPGNLSPSALLPPAPPFSSISWPSTPTTAPETSVGNVAEEARTTLVAAVNDFPVDILYLDNTYTFPSRHVAANLIAHIILSHPSHDIVIGVDSLGKEHLLVHLSRILNIKIWVWPERLRTMHLLGFQDIFTTDKKRRALIQVKCAKISDVY</sequence>
<keyword evidence="6" id="KW-1185">Reference proteome</keyword>
<feature type="region of interest" description="Disordered" evidence="4">
    <location>
        <begin position="1"/>
        <end position="38"/>
    </location>
</feature>
<protein>
    <submittedName>
        <fullName evidence="5">Uncharacterized protein</fullName>
    </submittedName>
</protein>
<reference evidence="5 6" key="1">
    <citation type="journal article" date="2020" name="BMC Genomics">
        <title>Intraspecific diversification of the crop wild relative Brassica cretica Lam. using demographic model selection.</title>
        <authorList>
            <person name="Kioukis A."/>
            <person name="Michalopoulou V.A."/>
            <person name="Briers L."/>
            <person name="Pirintsos S."/>
            <person name="Studholme D.J."/>
            <person name="Pavlidis P."/>
            <person name="Sarris P.F."/>
        </authorList>
    </citation>
    <scope>NUCLEOTIDE SEQUENCE [LARGE SCALE GENOMIC DNA]</scope>
    <source>
        <strain evidence="6">cv. PFS-1207/04</strain>
    </source>
</reference>
<evidence type="ECO:0000313" key="5">
    <source>
        <dbReference type="EMBL" id="KAF3596956.1"/>
    </source>
</evidence>
<feature type="compositionally biased region" description="Pro residues" evidence="4">
    <location>
        <begin position="7"/>
        <end position="18"/>
    </location>
</feature>
<gene>
    <name evidence="5" type="ORF">DY000_02020115</name>
</gene>
<evidence type="ECO:0000313" key="6">
    <source>
        <dbReference type="Proteomes" id="UP000266723"/>
    </source>
</evidence>
<dbReference type="PANTHER" id="PTHR23240:SF8">
    <property type="entry name" value="PROTEIN ARTEMIS"/>
    <property type="match status" value="1"/>
</dbReference>
<dbReference type="Proteomes" id="UP000266723">
    <property type="component" value="Unassembled WGS sequence"/>
</dbReference>
<keyword evidence="2" id="KW-0378">Hydrolase</keyword>
<evidence type="ECO:0000256" key="1">
    <source>
        <dbReference type="ARBA" id="ARBA00022722"/>
    </source>
</evidence>